<keyword evidence="4" id="KW-0812">Transmembrane</keyword>
<dbReference type="PROSITE" id="PS51083">
    <property type="entry name" value="ZF_HIT"/>
    <property type="match status" value="1"/>
</dbReference>
<proteinExistence type="inferred from homology"/>
<keyword evidence="3" id="KW-0863">Zinc-finger</keyword>
<dbReference type="AlphaFoldDB" id="A0A9J2P345"/>
<dbReference type="GO" id="GO:0008270">
    <property type="term" value="F:zinc ion binding"/>
    <property type="evidence" value="ECO:0007669"/>
    <property type="project" value="UniProtKB-UniRule"/>
</dbReference>
<dbReference type="Proteomes" id="UP000036681">
    <property type="component" value="Unplaced"/>
</dbReference>
<keyword evidence="3" id="KW-0479">Metal-binding</keyword>
<dbReference type="CDD" id="cd23024">
    <property type="entry name" value="zf-HIT_ZNHIT2-3"/>
    <property type="match status" value="1"/>
</dbReference>
<reference evidence="7" key="1">
    <citation type="submission" date="2023-03" db="UniProtKB">
        <authorList>
            <consortium name="WormBaseParasite"/>
        </authorList>
    </citation>
    <scope>IDENTIFICATION</scope>
</reference>
<dbReference type="SUPFAM" id="SSF144232">
    <property type="entry name" value="HIT/MYND zinc finger-like"/>
    <property type="match status" value="1"/>
</dbReference>
<evidence type="ECO:0000313" key="6">
    <source>
        <dbReference type="Proteomes" id="UP000036681"/>
    </source>
</evidence>
<dbReference type="Pfam" id="PF00829">
    <property type="entry name" value="Ribosomal_L21p"/>
    <property type="match status" value="1"/>
</dbReference>
<dbReference type="InterPro" id="IPR015943">
    <property type="entry name" value="WD40/YVTN_repeat-like_dom_sf"/>
</dbReference>
<dbReference type="SMART" id="SM00320">
    <property type="entry name" value="WD40"/>
    <property type="match status" value="4"/>
</dbReference>
<evidence type="ECO:0000256" key="3">
    <source>
        <dbReference type="PROSITE-ProRule" id="PRU00453"/>
    </source>
</evidence>
<dbReference type="InterPro" id="IPR036164">
    <property type="entry name" value="bL21-like_sf"/>
</dbReference>
<feature type="transmembrane region" description="Helical" evidence="4">
    <location>
        <begin position="88"/>
        <end position="110"/>
    </location>
</feature>
<dbReference type="WBParaSite" id="ALUE_0000425201-mRNA-1">
    <property type="protein sequence ID" value="ALUE_0000425201-mRNA-1"/>
    <property type="gene ID" value="ALUE_0000425201"/>
</dbReference>
<dbReference type="InterPro" id="IPR001680">
    <property type="entry name" value="WD40_rpt"/>
</dbReference>
<keyword evidence="4" id="KW-1133">Transmembrane helix</keyword>
<keyword evidence="3" id="KW-0862">Zinc</keyword>
<sequence>MFRRNVDIFDGCALFSFFRRMEKKFDIPPVRVATHPEANDRIAIGFIDGSIGFYNFDVSKDALKLKFTDRWKYIHAHTACMANYPACFLPLIVSCVGGIVSRLLCVVLMLSQIVAAKKLKSAVRDIEFSRSGEELYAICENKALCVYDVESNMRIRCIRKCHEGKPNALCTLPSSSTKGQQIATGDENGQIRTWDLRVASPEVSTFNDLEDIVNDFAVSENTLLAACSDGTLGSYELRRRKLIVRSESMSNELLSIAPSKSFTYVGNGEGYVEVFKKDEYANILERIETSYTMGVDCLHMLREDVLLSASNEDADLRLLHVNPNKRIGSIGKHEGGVQQFALTADRFWLISVGWLKSTVRFWNLPHILDKEENIRAMTLGVIPMQRILSSLRKVKMTWKRLRLEQRKAPLRYLGFRSPVMVGTRSQCTFCSQLRRDLYLCPRCEQNYCSLRCYKSEKHRECWEDFCRRCVEENLKDTRHDRDSSFTSTPLTFEQFMNTDSGLDAEVGSEEEAEPLDSDDEDVGYLDRVTETTLAEFESTDESEVERRLAIMGIGIEPEQLYAVLNDSEKVAFARLADRICCTEFGYERSVFRSKPKSFIVAGMALRLCARLMQRGNVGIAPTTSAHIVGSHKTQRVCNPHFIFTVVYINGRQFKVGENDLITLQDNLPLDIGDKIRLEKVLLVGGHSFTVFGRPLLQSPSVRVTATVVEKTTEAPELKYTMVNHKHIRKILCISFPYFALNVKTKED</sequence>
<evidence type="ECO:0000313" key="7">
    <source>
        <dbReference type="WBParaSite" id="ALUE_0000425201-mRNA-1"/>
    </source>
</evidence>
<organism evidence="6 7">
    <name type="scientific">Ascaris lumbricoides</name>
    <name type="common">Giant roundworm</name>
    <dbReference type="NCBI Taxonomy" id="6252"/>
    <lineage>
        <taxon>Eukaryota</taxon>
        <taxon>Metazoa</taxon>
        <taxon>Ecdysozoa</taxon>
        <taxon>Nematoda</taxon>
        <taxon>Chromadorea</taxon>
        <taxon>Rhabditida</taxon>
        <taxon>Spirurina</taxon>
        <taxon>Ascaridomorpha</taxon>
        <taxon>Ascaridoidea</taxon>
        <taxon>Ascarididae</taxon>
        <taxon>Ascaris</taxon>
    </lineage>
</organism>
<keyword evidence="6" id="KW-1185">Reference proteome</keyword>
<evidence type="ECO:0000256" key="2">
    <source>
        <dbReference type="ARBA" id="ARBA00044129"/>
    </source>
</evidence>
<dbReference type="GO" id="GO:0005762">
    <property type="term" value="C:mitochondrial large ribosomal subunit"/>
    <property type="evidence" value="ECO:0007669"/>
    <property type="project" value="TreeGrafter"/>
</dbReference>
<evidence type="ECO:0000256" key="4">
    <source>
        <dbReference type="SAM" id="Phobius"/>
    </source>
</evidence>
<name>A0A9J2P345_ASCLU</name>
<dbReference type="SUPFAM" id="SSF50978">
    <property type="entry name" value="WD40 repeat-like"/>
    <property type="match status" value="1"/>
</dbReference>
<dbReference type="Gene3D" id="3.30.60.190">
    <property type="match status" value="1"/>
</dbReference>
<protein>
    <recommendedName>
        <fullName evidence="2">Large ribosomal subunit protein bL21m</fullName>
    </recommendedName>
</protein>
<comment type="similarity">
    <text evidence="1">Belongs to the bacterial ribosomal protein bL21 family.</text>
</comment>
<dbReference type="SUPFAM" id="SSF141091">
    <property type="entry name" value="L21p-like"/>
    <property type="match status" value="1"/>
</dbReference>
<feature type="domain" description="HIT-type" evidence="5">
    <location>
        <begin position="427"/>
        <end position="461"/>
    </location>
</feature>
<dbReference type="Gene3D" id="2.130.10.10">
    <property type="entry name" value="YVTN repeat-like/Quinoprotein amine dehydrogenase"/>
    <property type="match status" value="1"/>
</dbReference>
<dbReference type="InterPro" id="IPR036322">
    <property type="entry name" value="WD40_repeat_dom_sf"/>
</dbReference>
<dbReference type="PANTHER" id="PTHR21349">
    <property type="entry name" value="50S RIBOSOMAL PROTEIN L21"/>
    <property type="match status" value="1"/>
</dbReference>
<dbReference type="PANTHER" id="PTHR21349:SF0">
    <property type="entry name" value="LARGE RIBOSOMAL SUBUNIT PROTEIN BL21M"/>
    <property type="match status" value="1"/>
</dbReference>
<dbReference type="InterPro" id="IPR007529">
    <property type="entry name" value="Znf_HIT"/>
</dbReference>
<dbReference type="GO" id="GO:0003735">
    <property type="term" value="F:structural constituent of ribosome"/>
    <property type="evidence" value="ECO:0007669"/>
    <property type="project" value="TreeGrafter"/>
</dbReference>
<evidence type="ECO:0000256" key="1">
    <source>
        <dbReference type="ARBA" id="ARBA00008563"/>
    </source>
</evidence>
<accession>A0A9J2P345</accession>
<evidence type="ECO:0000259" key="5">
    <source>
        <dbReference type="PROSITE" id="PS51083"/>
    </source>
</evidence>
<keyword evidence="4" id="KW-0472">Membrane</keyword>
<dbReference type="InterPro" id="IPR028909">
    <property type="entry name" value="bL21-like"/>
</dbReference>